<dbReference type="AlphaFoldDB" id="A0AAD5X3E9"/>
<gene>
    <name evidence="1" type="ORF">HK097_010933</name>
</gene>
<name>A0AAD5X3E9_9FUNG</name>
<dbReference type="EMBL" id="JADGJD010000857">
    <property type="protein sequence ID" value="KAJ3048040.1"/>
    <property type="molecule type" value="Genomic_DNA"/>
</dbReference>
<accession>A0AAD5X3E9</accession>
<organism evidence="1 2">
    <name type="scientific">Rhizophlyctis rosea</name>
    <dbReference type="NCBI Taxonomy" id="64517"/>
    <lineage>
        <taxon>Eukaryota</taxon>
        <taxon>Fungi</taxon>
        <taxon>Fungi incertae sedis</taxon>
        <taxon>Chytridiomycota</taxon>
        <taxon>Chytridiomycota incertae sedis</taxon>
        <taxon>Chytridiomycetes</taxon>
        <taxon>Rhizophlyctidales</taxon>
        <taxon>Rhizophlyctidaceae</taxon>
        <taxon>Rhizophlyctis</taxon>
    </lineage>
</organism>
<dbReference type="SUPFAM" id="SSF52047">
    <property type="entry name" value="RNI-like"/>
    <property type="match status" value="1"/>
</dbReference>
<evidence type="ECO:0008006" key="3">
    <source>
        <dbReference type="Google" id="ProtNLM"/>
    </source>
</evidence>
<proteinExistence type="predicted"/>
<sequence>MSINGPDTKAARFVISLCQSAVASNIRTLHQLHALTPKERFFRNQQAESLFAAWGTCALWLELFRKEADGGASSDSDAEEETPFDVGAVIDAISSKVKACVEEVGAYKDRKVFEATDRFDSFPEAFWFSAEDKPDTNPNALPHPLPDLVIDGIVSYWQPHSLSMASSAWSQAVSRTVASKATVESLSRASALLLYEMHYREFCGRKFGLRDLHLRLRYHHLSPRHAVLGALIVKTSLRRLRLSVLIVDAMMLLNWIAETPTMTHLELTSCTFDGSFDVNEPTLQTLCKQMTITTSIRMEYCYENRRCGGFISFLLTSLAPTLRSLTLYQNPLDFTLNVPKLDYLEFMDMSGSEPPRLPLSDLPSLKHLRVHHLQELLATARLAPNLRVLEARLFLNTRKKVEKYYAALKILPNVEVMAVEPVDLSCADRGFNYAFDFRKVKSWHISEFYNAKAKCLTGLLIDVNFTPLLVLECAGRHCKKLTHLVFRVV</sequence>
<evidence type="ECO:0000313" key="1">
    <source>
        <dbReference type="EMBL" id="KAJ3048040.1"/>
    </source>
</evidence>
<evidence type="ECO:0000313" key="2">
    <source>
        <dbReference type="Proteomes" id="UP001212841"/>
    </source>
</evidence>
<comment type="caution">
    <text evidence="1">The sequence shown here is derived from an EMBL/GenBank/DDBJ whole genome shotgun (WGS) entry which is preliminary data.</text>
</comment>
<keyword evidence="2" id="KW-1185">Reference proteome</keyword>
<dbReference type="Proteomes" id="UP001212841">
    <property type="component" value="Unassembled WGS sequence"/>
</dbReference>
<protein>
    <recommendedName>
        <fullName evidence="3">F-box domain-containing protein</fullName>
    </recommendedName>
</protein>
<reference evidence="1" key="1">
    <citation type="submission" date="2020-05" db="EMBL/GenBank/DDBJ databases">
        <title>Phylogenomic resolution of chytrid fungi.</title>
        <authorList>
            <person name="Stajich J.E."/>
            <person name="Amses K."/>
            <person name="Simmons R."/>
            <person name="Seto K."/>
            <person name="Myers J."/>
            <person name="Bonds A."/>
            <person name="Quandt C.A."/>
            <person name="Barry K."/>
            <person name="Liu P."/>
            <person name="Grigoriev I."/>
            <person name="Longcore J.E."/>
            <person name="James T.Y."/>
        </authorList>
    </citation>
    <scope>NUCLEOTIDE SEQUENCE</scope>
    <source>
        <strain evidence="1">JEL0318</strain>
    </source>
</reference>
<dbReference type="InterPro" id="IPR032675">
    <property type="entry name" value="LRR_dom_sf"/>
</dbReference>
<dbReference type="Gene3D" id="3.80.10.10">
    <property type="entry name" value="Ribonuclease Inhibitor"/>
    <property type="match status" value="1"/>
</dbReference>